<sequence>MAALALLNERPMHPYEMYQTLIQRSEDRIVKVRPGSLYHTVNKLEELGLVRVTGTDREGNRPERTTYEITEKGNLALAERIAAVIEEPEYEFPIFPVAISQAHNLPRETVINLLKRRLQQLGARRDYIAESLKHLGRMELPRKYWLDVDYLRAQYDSERAWLESVVNDIESGSLDWEEEKHASRPSPHTTSEQKDVKQ</sequence>
<dbReference type="RefSeq" id="WP_120788768.1">
    <property type="nucleotide sequence ID" value="NZ_CP032624.1"/>
</dbReference>
<dbReference type="Proteomes" id="UP000275069">
    <property type="component" value="Chromosome"/>
</dbReference>
<feature type="domain" description="Transcription regulator PadR N-terminal" evidence="2">
    <location>
        <begin position="4"/>
        <end position="79"/>
    </location>
</feature>
<dbReference type="EMBL" id="CP032624">
    <property type="protein sequence ID" value="AYG03236.1"/>
    <property type="molecule type" value="Genomic_DNA"/>
</dbReference>
<protein>
    <submittedName>
        <fullName evidence="3">PadR family transcriptional regulator</fullName>
    </submittedName>
</protein>
<organism evidence="3 4">
    <name type="scientific">Gryllotalpicola protaetiae</name>
    <dbReference type="NCBI Taxonomy" id="2419771"/>
    <lineage>
        <taxon>Bacteria</taxon>
        <taxon>Bacillati</taxon>
        <taxon>Actinomycetota</taxon>
        <taxon>Actinomycetes</taxon>
        <taxon>Micrococcales</taxon>
        <taxon>Microbacteriaceae</taxon>
        <taxon>Gryllotalpicola</taxon>
    </lineage>
</organism>
<dbReference type="Pfam" id="PF03551">
    <property type="entry name" value="PadR"/>
    <property type="match status" value="1"/>
</dbReference>
<name>A0A387BQI1_9MICO</name>
<dbReference type="InterPro" id="IPR005149">
    <property type="entry name" value="Tscrpt_reg_PadR_N"/>
</dbReference>
<evidence type="ECO:0000256" key="1">
    <source>
        <dbReference type="SAM" id="MobiDB-lite"/>
    </source>
</evidence>
<dbReference type="Gene3D" id="1.10.10.10">
    <property type="entry name" value="Winged helix-like DNA-binding domain superfamily/Winged helix DNA-binding domain"/>
    <property type="match status" value="1"/>
</dbReference>
<dbReference type="SUPFAM" id="SSF46785">
    <property type="entry name" value="Winged helix' DNA-binding domain"/>
    <property type="match status" value="1"/>
</dbReference>
<evidence type="ECO:0000259" key="2">
    <source>
        <dbReference type="Pfam" id="PF03551"/>
    </source>
</evidence>
<dbReference type="InterPro" id="IPR036390">
    <property type="entry name" value="WH_DNA-bd_sf"/>
</dbReference>
<evidence type="ECO:0000313" key="4">
    <source>
        <dbReference type="Proteomes" id="UP000275069"/>
    </source>
</evidence>
<keyword evidence="4" id="KW-1185">Reference proteome</keyword>
<dbReference type="PANTHER" id="PTHR43252">
    <property type="entry name" value="TRANSCRIPTIONAL REGULATOR YQJI"/>
    <property type="match status" value="1"/>
</dbReference>
<evidence type="ECO:0000313" key="3">
    <source>
        <dbReference type="EMBL" id="AYG03236.1"/>
    </source>
</evidence>
<dbReference type="PANTHER" id="PTHR43252:SF7">
    <property type="entry name" value="TRANSCRIPTIONAL REGULATOR YQJI"/>
    <property type="match status" value="1"/>
</dbReference>
<proteinExistence type="predicted"/>
<dbReference type="InterPro" id="IPR036388">
    <property type="entry name" value="WH-like_DNA-bd_sf"/>
</dbReference>
<dbReference type="AlphaFoldDB" id="A0A387BQI1"/>
<dbReference type="OrthoDB" id="8443918at2"/>
<accession>A0A387BQI1</accession>
<gene>
    <name evidence="3" type="ORF">D7I44_06645</name>
</gene>
<feature type="region of interest" description="Disordered" evidence="1">
    <location>
        <begin position="175"/>
        <end position="198"/>
    </location>
</feature>
<reference evidence="3 4" key="1">
    <citation type="submission" date="2018-09" db="EMBL/GenBank/DDBJ databases">
        <title>Genome sequencing of strain 2DFW10M-5.</title>
        <authorList>
            <person name="Heo J."/>
            <person name="Kim S.-J."/>
            <person name="Kwon S.-W."/>
        </authorList>
    </citation>
    <scope>NUCLEOTIDE SEQUENCE [LARGE SCALE GENOMIC DNA]</scope>
    <source>
        <strain evidence="3 4">2DFW10M-5</strain>
    </source>
</reference>
<dbReference type="KEGG" id="gry:D7I44_06645"/>